<dbReference type="Gene3D" id="3.40.50.150">
    <property type="entry name" value="Vaccinia Virus protein VP39"/>
    <property type="match status" value="1"/>
</dbReference>
<keyword evidence="7" id="KW-1185">Reference proteome</keyword>
<dbReference type="InterPro" id="IPR036388">
    <property type="entry name" value="WH-like_DNA-bd_sf"/>
</dbReference>
<evidence type="ECO:0000259" key="4">
    <source>
        <dbReference type="Pfam" id="PF00891"/>
    </source>
</evidence>
<dbReference type="Gene3D" id="1.10.10.10">
    <property type="entry name" value="Winged helix-like DNA-binding domain superfamily/Winged helix DNA-binding domain"/>
    <property type="match status" value="1"/>
</dbReference>
<evidence type="ECO:0000256" key="1">
    <source>
        <dbReference type="ARBA" id="ARBA00022603"/>
    </source>
</evidence>
<protein>
    <recommendedName>
        <fullName evidence="8">O-methyltransferase domain-containing protein</fullName>
    </recommendedName>
</protein>
<gene>
    <name evidence="6" type="ORF">FJTKL_03198</name>
</gene>
<dbReference type="EMBL" id="JBAWTH010000156">
    <property type="protein sequence ID" value="KAL2274437.1"/>
    <property type="molecule type" value="Genomic_DNA"/>
</dbReference>
<evidence type="ECO:0000313" key="7">
    <source>
        <dbReference type="Proteomes" id="UP001600888"/>
    </source>
</evidence>
<evidence type="ECO:0000256" key="2">
    <source>
        <dbReference type="ARBA" id="ARBA00022679"/>
    </source>
</evidence>
<dbReference type="InterPro" id="IPR036390">
    <property type="entry name" value="WH_DNA-bd_sf"/>
</dbReference>
<name>A0ABR4DVV2_9PEZI</name>
<evidence type="ECO:0000313" key="6">
    <source>
        <dbReference type="EMBL" id="KAL2274437.1"/>
    </source>
</evidence>
<dbReference type="SUPFAM" id="SSF46785">
    <property type="entry name" value="Winged helix' DNA-binding domain"/>
    <property type="match status" value="1"/>
</dbReference>
<evidence type="ECO:0000259" key="5">
    <source>
        <dbReference type="Pfam" id="PF08100"/>
    </source>
</evidence>
<accession>A0ABR4DVV2</accession>
<evidence type="ECO:0000256" key="3">
    <source>
        <dbReference type="ARBA" id="ARBA00022691"/>
    </source>
</evidence>
<sequence>MTNSSLISQTEDLRALLRVLEQDIPAYLEATQVGPSLKCLTSSSGNANSSVAEDDANPTKQRIVHACEKIVALLQGPTVKLTLDASGHLTSAAISIALRLRLPHLISADVDAPTTLDELVKATSASPDLLTRVLRYLTQRFIFEEPGPSCYVQNVMSKTLAAPVAEAWIDLIATEYHRGSAALLDLLSEYKFQLPPEPQPTALTRAFGSEHSFYDYMRLENPELGRKYALSMSAPREQGPHALYPYDQLPAGALVVDVGGGSGHITAPLARRHPKLRFIVQDSISADTDVSVPGAGPLAPNLERQEVDFFTEQPVRGAQAYLLRHILVDWPDRAARRILGRIAAAMDEQSRLLIADAVVPDRCGEDSDGLINALDLNLLVMFNSKERSLKQWEELLESVEGRRLEIVKVWGSGQSEGQEALLEVKLKE</sequence>
<keyword evidence="3" id="KW-0949">S-adenosyl-L-methionine</keyword>
<dbReference type="Pfam" id="PF00891">
    <property type="entry name" value="Methyltransf_2"/>
    <property type="match status" value="1"/>
</dbReference>
<dbReference type="InterPro" id="IPR001077">
    <property type="entry name" value="COMT_C"/>
</dbReference>
<dbReference type="Pfam" id="PF08100">
    <property type="entry name" value="Dimerisation"/>
    <property type="match status" value="1"/>
</dbReference>
<dbReference type="InterPro" id="IPR016461">
    <property type="entry name" value="COMT-like"/>
</dbReference>
<keyword evidence="1" id="KW-0489">Methyltransferase</keyword>
<evidence type="ECO:0008006" key="8">
    <source>
        <dbReference type="Google" id="ProtNLM"/>
    </source>
</evidence>
<dbReference type="PANTHER" id="PTHR43712:SF5">
    <property type="entry name" value="O-METHYLTRANSFERASE ASQN-RELATED"/>
    <property type="match status" value="1"/>
</dbReference>
<feature type="domain" description="O-methyltransferase dimerisation" evidence="5">
    <location>
        <begin position="86"/>
        <end position="161"/>
    </location>
</feature>
<dbReference type="PROSITE" id="PS51683">
    <property type="entry name" value="SAM_OMT_II"/>
    <property type="match status" value="1"/>
</dbReference>
<dbReference type="SUPFAM" id="SSF53335">
    <property type="entry name" value="S-adenosyl-L-methionine-dependent methyltransferases"/>
    <property type="match status" value="1"/>
</dbReference>
<reference evidence="6 7" key="1">
    <citation type="submission" date="2024-03" db="EMBL/GenBank/DDBJ databases">
        <title>A high-quality draft genome sequence of Diaporthe vaccinii, a causative agent of upright dieback and viscid rot disease in cranberry plants.</title>
        <authorList>
            <person name="Sarrasin M."/>
            <person name="Lang B.F."/>
            <person name="Burger G."/>
        </authorList>
    </citation>
    <scope>NUCLEOTIDE SEQUENCE [LARGE SCALE GENOMIC DNA]</scope>
    <source>
        <strain evidence="6 7">IS7</strain>
    </source>
</reference>
<keyword evidence="2" id="KW-0808">Transferase</keyword>
<feature type="domain" description="O-methyltransferase C-terminal" evidence="4">
    <location>
        <begin position="220"/>
        <end position="398"/>
    </location>
</feature>
<dbReference type="InterPro" id="IPR029063">
    <property type="entry name" value="SAM-dependent_MTases_sf"/>
</dbReference>
<dbReference type="InterPro" id="IPR012967">
    <property type="entry name" value="COMT_dimerisation"/>
</dbReference>
<organism evidence="6 7">
    <name type="scientific">Diaporthe vaccinii</name>
    <dbReference type="NCBI Taxonomy" id="105482"/>
    <lineage>
        <taxon>Eukaryota</taxon>
        <taxon>Fungi</taxon>
        <taxon>Dikarya</taxon>
        <taxon>Ascomycota</taxon>
        <taxon>Pezizomycotina</taxon>
        <taxon>Sordariomycetes</taxon>
        <taxon>Sordariomycetidae</taxon>
        <taxon>Diaporthales</taxon>
        <taxon>Diaporthaceae</taxon>
        <taxon>Diaporthe</taxon>
        <taxon>Diaporthe eres species complex</taxon>
    </lineage>
</organism>
<dbReference type="Proteomes" id="UP001600888">
    <property type="component" value="Unassembled WGS sequence"/>
</dbReference>
<dbReference type="PANTHER" id="PTHR43712">
    <property type="entry name" value="PUTATIVE (AFU_ORTHOLOGUE AFUA_4G14580)-RELATED"/>
    <property type="match status" value="1"/>
</dbReference>
<proteinExistence type="predicted"/>
<comment type="caution">
    <text evidence="6">The sequence shown here is derived from an EMBL/GenBank/DDBJ whole genome shotgun (WGS) entry which is preliminary data.</text>
</comment>